<accession>D4FAR1</accession>
<feature type="signal peptide" evidence="1">
    <location>
        <begin position="1"/>
        <end position="23"/>
    </location>
</feature>
<gene>
    <name evidence="2" type="ORF">EDWATA_03882</name>
</gene>
<keyword evidence="1" id="KW-0732">Signal</keyword>
<evidence type="ECO:0000313" key="3">
    <source>
        <dbReference type="Proteomes" id="UP000003692"/>
    </source>
</evidence>
<evidence type="ECO:0008006" key="4">
    <source>
        <dbReference type="Google" id="ProtNLM"/>
    </source>
</evidence>
<dbReference type="EMBL" id="ADGK01000294">
    <property type="protein sequence ID" value="EFE21092.1"/>
    <property type="molecule type" value="Genomic_DNA"/>
</dbReference>
<dbReference type="AlphaFoldDB" id="D4FAR1"/>
<dbReference type="HOGENOM" id="CLU_103682_0_0_6"/>
<sequence>MSMLRIALLSILLLASLPAASDAASSDPAPESSTAAYLLPGAPTFDLTLVSFRTRYNQDFPMLPLAEYRAISVQDEDLPLTRAATRINQAIYSSVVLEKGTGKIKSLQITYLPESDAEVNNTREKGKREAKNGADSTDRQLAIRYIAAIMQSFSPTLSAQQSLEKATQLLSRGKNHAYYSQQDGSLRYVVADSGEKGITFAVEPIKLALSEDADPQNP</sequence>
<dbReference type="Proteomes" id="UP000003692">
    <property type="component" value="Unassembled WGS sequence"/>
</dbReference>
<dbReference type="InterPro" id="IPR009918">
    <property type="entry name" value="DUF1454"/>
</dbReference>
<protein>
    <recommendedName>
        <fullName evidence="4">DUF1454 family protein</fullName>
    </recommendedName>
</protein>
<evidence type="ECO:0000313" key="2">
    <source>
        <dbReference type="EMBL" id="EFE21092.1"/>
    </source>
</evidence>
<organism evidence="2 3">
    <name type="scientific">Edwardsiella tarda ATCC 23685</name>
    <dbReference type="NCBI Taxonomy" id="500638"/>
    <lineage>
        <taxon>Bacteria</taxon>
        <taxon>Pseudomonadati</taxon>
        <taxon>Pseudomonadota</taxon>
        <taxon>Gammaproteobacteria</taxon>
        <taxon>Enterobacterales</taxon>
        <taxon>Hafniaceae</taxon>
        <taxon>Edwardsiella</taxon>
    </lineage>
</organism>
<dbReference type="Pfam" id="PF07305">
    <property type="entry name" value="DUF1454"/>
    <property type="match status" value="1"/>
</dbReference>
<name>D4FAR1_EDWTA</name>
<proteinExistence type="predicted"/>
<comment type="caution">
    <text evidence="2">The sequence shown here is derived from an EMBL/GenBank/DDBJ whole genome shotgun (WGS) entry which is preliminary data.</text>
</comment>
<feature type="chain" id="PRO_5003056662" description="DUF1454 family protein" evidence="1">
    <location>
        <begin position="24"/>
        <end position="218"/>
    </location>
</feature>
<evidence type="ECO:0000256" key="1">
    <source>
        <dbReference type="SAM" id="SignalP"/>
    </source>
</evidence>
<reference evidence="2 3" key="1">
    <citation type="submission" date="2010-02" db="EMBL/GenBank/DDBJ databases">
        <authorList>
            <person name="Weinstock G."/>
            <person name="Sodergren E."/>
            <person name="Clifton S."/>
            <person name="Fulton L."/>
            <person name="Fulton B."/>
            <person name="Courtney L."/>
            <person name="Fronick C."/>
            <person name="Harrison M."/>
            <person name="Strong C."/>
            <person name="Farmer C."/>
            <person name="Delahaunty K."/>
            <person name="Markovic C."/>
            <person name="Hall O."/>
            <person name="Minx P."/>
            <person name="Tomlinson C."/>
            <person name="Mitreva M."/>
            <person name="Nelson J."/>
            <person name="Hou S."/>
            <person name="Wollam A."/>
            <person name="Pepin K.H."/>
            <person name="Johnson M."/>
            <person name="Bhonagiri V."/>
            <person name="Zhang X."/>
            <person name="Suruliraj S."/>
            <person name="Warren W."/>
            <person name="Chinwalla A."/>
            <person name="Mardis E.R."/>
            <person name="Wilson R.K."/>
        </authorList>
    </citation>
    <scope>NUCLEOTIDE SEQUENCE [LARGE SCALE GENOMIC DNA]</scope>
    <source>
        <strain evidence="2 3">ATCC 23685</strain>
    </source>
</reference>